<organism evidence="3 4">
    <name type="scientific">Patulibacter brassicae</name>
    <dbReference type="NCBI Taxonomy" id="1705717"/>
    <lineage>
        <taxon>Bacteria</taxon>
        <taxon>Bacillati</taxon>
        <taxon>Actinomycetota</taxon>
        <taxon>Thermoleophilia</taxon>
        <taxon>Solirubrobacterales</taxon>
        <taxon>Patulibacteraceae</taxon>
        <taxon>Patulibacter</taxon>
    </lineage>
</organism>
<evidence type="ECO:0000313" key="4">
    <source>
        <dbReference type="Proteomes" id="UP001277761"/>
    </source>
</evidence>
<dbReference type="PANTHER" id="PTHR35585:SF1">
    <property type="entry name" value="HHE DOMAIN PROTEIN (AFU_ORTHOLOGUE AFUA_4G00730)"/>
    <property type="match status" value="1"/>
</dbReference>
<feature type="region of interest" description="Disordered" evidence="1">
    <location>
        <begin position="227"/>
        <end position="250"/>
    </location>
</feature>
<gene>
    <name evidence="3" type="ORF">SK069_12080</name>
</gene>
<comment type="caution">
    <text evidence="3">The sequence shown here is derived from an EMBL/GenBank/DDBJ whole genome shotgun (WGS) entry which is preliminary data.</text>
</comment>
<dbReference type="RefSeq" id="WP_319954492.1">
    <property type="nucleotide sequence ID" value="NZ_JAXAVX010000005.1"/>
</dbReference>
<keyword evidence="4" id="KW-1185">Reference proteome</keyword>
<evidence type="ECO:0000256" key="1">
    <source>
        <dbReference type="SAM" id="MobiDB-lite"/>
    </source>
</evidence>
<evidence type="ECO:0000259" key="2">
    <source>
        <dbReference type="Pfam" id="PF01814"/>
    </source>
</evidence>
<proteinExistence type="predicted"/>
<protein>
    <submittedName>
        <fullName evidence="3">Hemerythrin domain-containing protein</fullName>
    </submittedName>
</protein>
<dbReference type="Proteomes" id="UP001277761">
    <property type="component" value="Unassembled WGS sequence"/>
</dbReference>
<feature type="compositionally biased region" description="Polar residues" evidence="1">
    <location>
        <begin position="239"/>
        <end position="250"/>
    </location>
</feature>
<evidence type="ECO:0000313" key="3">
    <source>
        <dbReference type="EMBL" id="MDX8152338.1"/>
    </source>
</evidence>
<dbReference type="PANTHER" id="PTHR35585">
    <property type="entry name" value="HHE DOMAIN PROTEIN (AFU_ORTHOLOGUE AFUA_4G00730)"/>
    <property type="match status" value="1"/>
</dbReference>
<sequence>MPTRIDDLPLRSVAEQSDAELGGPGSVLVRQRRDHEKLDRLVRRVEATTGDAQDEALEDLCRLVFPHAFAEEAVLWPAARRALPDGEALTVEVEREHQEINEIVAAVDRSRRGDAGREELVRRAIALLREDVRDEEDELFPRLQRALTPAELRRLGRAWGLVRRIAPTHAHPVVARRPPGNVLSALPLSALDRTRDVVDRGVRHSPAPVAAAGRRLSGALAGLAGLVEQLPPMRRGEDPSTTSGRTELER</sequence>
<dbReference type="EMBL" id="JAXAVX010000005">
    <property type="protein sequence ID" value="MDX8152338.1"/>
    <property type="molecule type" value="Genomic_DNA"/>
</dbReference>
<feature type="domain" description="Hemerythrin-like" evidence="2">
    <location>
        <begin position="32"/>
        <end position="143"/>
    </location>
</feature>
<dbReference type="InterPro" id="IPR012312">
    <property type="entry name" value="Hemerythrin-like"/>
</dbReference>
<accession>A0ABU4VKH8</accession>
<name>A0ABU4VKH8_9ACTN</name>
<reference evidence="3 4" key="1">
    <citation type="submission" date="2023-11" db="EMBL/GenBank/DDBJ databases">
        <authorList>
            <person name="Xu M."/>
            <person name="Jiang T."/>
        </authorList>
    </citation>
    <scope>NUCLEOTIDE SEQUENCE [LARGE SCALE GENOMIC DNA]</scope>
    <source>
        <strain evidence="3 4">SD</strain>
    </source>
</reference>
<dbReference type="Pfam" id="PF01814">
    <property type="entry name" value="Hemerythrin"/>
    <property type="match status" value="1"/>
</dbReference>
<dbReference type="Gene3D" id="1.20.120.520">
    <property type="entry name" value="nmb1532 protein domain like"/>
    <property type="match status" value="1"/>
</dbReference>